<evidence type="ECO:0000259" key="1">
    <source>
        <dbReference type="SMART" id="SM00256"/>
    </source>
</evidence>
<dbReference type="SMART" id="SM00256">
    <property type="entry name" value="FBOX"/>
    <property type="match status" value="1"/>
</dbReference>
<dbReference type="PANTHER" id="PTHR31111:SF17">
    <property type="entry name" value="F-BOX DOMAIN-CONTAINING PROTEIN"/>
    <property type="match status" value="1"/>
</dbReference>
<reference evidence="2 3" key="1">
    <citation type="submission" date="2020-02" db="EMBL/GenBank/DDBJ databases">
        <authorList>
            <person name="Ma Q."/>
            <person name="Huang Y."/>
            <person name="Song X."/>
            <person name="Pei D."/>
        </authorList>
    </citation>
    <scope>NUCLEOTIDE SEQUENCE [LARGE SCALE GENOMIC DNA]</scope>
    <source>
        <strain evidence="2">Sxm20200214</strain>
        <tissue evidence="2">Leaf</tissue>
    </source>
</reference>
<dbReference type="InterPro" id="IPR001810">
    <property type="entry name" value="F-box_dom"/>
</dbReference>
<dbReference type="Pfam" id="PF08268">
    <property type="entry name" value="FBA_3"/>
    <property type="match status" value="1"/>
</dbReference>
<dbReference type="CDD" id="cd22157">
    <property type="entry name" value="F-box_AtFBW1-like"/>
    <property type="match status" value="1"/>
</dbReference>
<dbReference type="AlphaFoldDB" id="A0A8X7NQY7"/>
<gene>
    <name evidence="2" type="ORF">Bca52824_092301</name>
</gene>
<evidence type="ECO:0000313" key="3">
    <source>
        <dbReference type="Proteomes" id="UP000886595"/>
    </source>
</evidence>
<name>A0A8X7NQY7_BRACI</name>
<dbReference type="Pfam" id="PF00646">
    <property type="entry name" value="F-box"/>
    <property type="match status" value="1"/>
</dbReference>
<accession>A0A8X7NQY7</accession>
<protein>
    <recommendedName>
        <fullName evidence="1">F-box domain-containing protein</fullName>
    </recommendedName>
</protein>
<dbReference type="OrthoDB" id="687122at2759"/>
<dbReference type="InterPro" id="IPR017451">
    <property type="entry name" value="F-box-assoc_interact_dom"/>
</dbReference>
<dbReference type="SUPFAM" id="SSF81383">
    <property type="entry name" value="F-box domain"/>
    <property type="match status" value="1"/>
</dbReference>
<dbReference type="NCBIfam" id="TIGR01640">
    <property type="entry name" value="F_box_assoc_1"/>
    <property type="match status" value="1"/>
</dbReference>
<dbReference type="InterPro" id="IPR013187">
    <property type="entry name" value="F-box-assoc_dom_typ3"/>
</dbReference>
<evidence type="ECO:0000313" key="2">
    <source>
        <dbReference type="EMBL" id="KAG2238459.1"/>
    </source>
</evidence>
<organism evidence="2 3">
    <name type="scientific">Brassica carinata</name>
    <name type="common">Ethiopian mustard</name>
    <name type="synonym">Abyssinian cabbage</name>
    <dbReference type="NCBI Taxonomy" id="52824"/>
    <lineage>
        <taxon>Eukaryota</taxon>
        <taxon>Viridiplantae</taxon>
        <taxon>Streptophyta</taxon>
        <taxon>Embryophyta</taxon>
        <taxon>Tracheophyta</taxon>
        <taxon>Spermatophyta</taxon>
        <taxon>Magnoliopsida</taxon>
        <taxon>eudicotyledons</taxon>
        <taxon>Gunneridae</taxon>
        <taxon>Pentapetalae</taxon>
        <taxon>rosids</taxon>
        <taxon>malvids</taxon>
        <taxon>Brassicales</taxon>
        <taxon>Brassicaceae</taxon>
        <taxon>Brassiceae</taxon>
        <taxon>Brassica</taxon>
    </lineage>
</organism>
<sequence>MAFSFDLAVTLHRETRRMMRRSKVIRRRQRDINICKSHEPPQPQGMPFDLVIEILTRLPGTSLMRFKSVSKLWLSLICSKYFTNRFLKVSSLSPRLYMWLCLDNKKKLLLSSLSSHDLDVSTMSSFVVDQNLTTPAMEGYSVSHVFHGLMCFTNGTHAQIYNTTTRQLVVLPDIEESNIIADEDSKYSIGHDPVHDQYKVVCVVSTRKDRMFLPEHWVFILGGGVSSRWRKISSPCPQHCRFTKGLTINGRMYYLALVPSIKPVFVRFDISSEETRLLQAPEDVTWPYQCFQTAVIEYDGRIAVLGHADLVEDGVMKLWVMEDEEKNMWSRKTLVLHPSQMNMVNTNNANGTYYLRVHGTTRNGDVILAPHNRIRRVIHGRLHVLPQGTTLFYVLLYNIQKNHLRKVEIEDGSNCFLNKRLDVIGLDDTENLMYL</sequence>
<dbReference type="EMBL" id="JAAMPC010001621">
    <property type="protein sequence ID" value="KAG2238459.1"/>
    <property type="molecule type" value="Genomic_DNA"/>
</dbReference>
<dbReference type="PANTHER" id="PTHR31111">
    <property type="entry name" value="BNAA05G37150D PROTEIN-RELATED"/>
    <property type="match status" value="1"/>
</dbReference>
<comment type="caution">
    <text evidence="2">The sequence shown here is derived from an EMBL/GenBank/DDBJ whole genome shotgun (WGS) entry which is preliminary data.</text>
</comment>
<feature type="domain" description="F-box" evidence="1">
    <location>
        <begin position="46"/>
        <end position="86"/>
    </location>
</feature>
<keyword evidence="3" id="KW-1185">Reference proteome</keyword>
<proteinExistence type="predicted"/>
<dbReference type="Proteomes" id="UP000886595">
    <property type="component" value="Unassembled WGS sequence"/>
</dbReference>
<dbReference type="InterPro" id="IPR036047">
    <property type="entry name" value="F-box-like_dom_sf"/>
</dbReference>